<comment type="caution">
    <text evidence="1">The sequence shown here is derived from an EMBL/GenBank/DDBJ whole genome shotgun (WGS) entry which is preliminary data.</text>
</comment>
<keyword evidence="2" id="KW-1185">Reference proteome</keyword>
<gene>
    <name evidence="1" type="ORF">DFR60_109157</name>
</gene>
<dbReference type="RefSeq" id="WP_110324073.1">
    <property type="nucleotide sequence ID" value="NZ_QJKD01000009.1"/>
</dbReference>
<protein>
    <submittedName>
        <fullName evidence="1">Carbohydrate ABC transporter substrate-binding protein (CUT1 family)</fullName>
    </submittedName>
</protein>
<dbReference type="SUPFAM" id="SSF53850">
    <property type="entry name" value="Periplasmic binding protein-like II"/>
    <property type="match status" value="1"/>
</dbReference>
<proteinExistence type="predicted"/>
<dbReference type="GeneID" id="86062794"/>
<dbReference type="AlphaFoldDB" id="A0A2V3Y0Y9"/>
<name>A0A2V3Y0Y9_9FIRM</name>
<dbReference type="Proteomes" id="UP000248057">
    <property type="component" value="Unassembled WGS sequence"/>
</dbReference>
<dbReference type="PANTHER" id="PTHR43649">
    <property type="entry name" value="ARABINOSE-BINDING PROTEIN-RELATED"/>
    <property type="match status" value="1"/>
</dbReference>
<dbReference type="PANTHER" id="PTHR43649:SF12">
    <property type="entry name" value="DIACETYLCHITOBIOSE BINDING PROTEIN DASA"/>
    <property type="match status" value="1"/>
</dbReference>
<reference evidence="1 2" key="1">
    <citation type="submission" date="2018-05" db="EMBL/GenBank/DDBJ databases">
        <title>Genomic Encyclopedia of Type Strains, Phase IV (KMG-IV): sequencing the most valuable type-strain genomes for metagenomic binning, comparative biology and taxonomic classification.</title>
        <authorList>
            <person name="Goeker M."/>
        </authorList>
    </citation>
    <scope>NUCLEOTIDE SEQUENCE [LARGE SCALE GENOMIC DNA]</scope>
    <source>
        <strain evidence="1 2">DSM 24995</strain>
    </source>
</reference>
<evidence type="ECO:0000313" key="2">
    <source>
        <dbReference type="Proteomes" id="UP000248057"/>
    </source>
</evidence>
<evidence type="ECO:0000313" key="1">
    <source>
        <dbReference type="EMBL" id="PXX51753.1"/>
    </source>
</evidence>
<dbReference type="Gene3D" id="3.40.190.10">
    <property type="entry name" value="Periplasmic binding protein-like II"/>
    <property type="match status" value="2"/>
</dbReference>
<organism evidence="1 2">
    <name type="scientific">Hungatella effluvii</name>
    <dbReference type="NCBI Taxonomy" id="1096246"/>
    <lineage>
        <taxon>Bacteria</taxon>
        <taxon>Bacillati</taxon>
        <taxon>Bacillota</taxon>
        <taxon>Clostridia</taxon>
        <taxon>Lachnospirales</taxon>
        <taxon>Lachnospiraceae</taxon>
        <taxon>Hungatella</taxon>
    </lineage>
</organism>
<sequence length="528" mass="59754">MIKRWFCIAGFMILIAVCAGCGITRHESSSVKNQEDMEPVITVFDKSSGNSRFDDKIALEIQKRTGVRIELINPTEAPSQKARLMLANRDYPDIVITDLAAGNTAGIMADKYAEAGALILLEVHIETMGPDIMSMYGDTLEDLRHEDGHIYYLTSWYGENLEPVAGFQIRYDILKELAGQERADSSEAFTQKEITELLRSFHQRYPEIDGQASIPFTFNQENSGRTLYGMFGLKYYHETDEGEIQTIYKAPEYLPMLLFLNQLYREELLDKDWLVNKAQSYEEKLKSGRVFMTAGAYWDMDSINVVLKEKYGGDAQFYSYKVLGDGIKDGETAYNGRNSLGWDCIGITDNCENVEAAMKVLNFLASEEGQYLTLWGIEGEDWDQVDGKRVPRKEILDSFEVNIEKTRDETGIRKWTWMTKNGNGSDGSPYDMATKLRLSESARRAYTNLSGDYWDTAPYAGIAPEAGTAEAAIQQEITAIGQNACYLAVCAKTPEESERIYADMLADMEKAGVDRLEQVMNERYRNKK</sequence>
<accession>A0A2V3Y0Y9</accession>
<dbReference type="EMBL" id="QJKD01000009">
    <property type="protein sequence ID" value="PXX51753.1"/>
    <property type="molecule type" value="Genomic_DNA"/>
</dbReference>
<dbReference type="InterPro" id="IPR050490">
    <property type="entry name" value="Bact_solute-bd_prot1"/>
</dbReference>